<dbReference type="InterPro" id="IPR050283">
    <property type="entry name" value="E-box_TF_Regulators"/>
</dbReference>
<evidence type="ECO:0000256" key="1">
    <source>
        <dbReference type="ARBA" id="ARBA00023015"/>
    </source>
</evidence>
<evidence type="ECO:0000313" key="7">
    <source>
        <dbReference type="Proteomes" id="UP000694580"/>
    </source>
</evidence>
<dbReference type="GO" id="GO:0000977">
    <property type="term" value="F:RNA polymerase II transcription regulatory region sequence-specific DNA binding"/>
    <property type="evidence" value="ECO:0007669"/>
    <property type="project" value="UniProtKB-ARBA"/>
</dbReference>
<dbReference type="AlphaFoldDB" id="A0AAY4EMB4"/>
<dbReference type="Gene3D" id="4.10.280.10">
    <property type="entry name" value="Helix-loop-helix DNA-binding domain"/>
    <property type="match status" value="1"/>
</dbReference>
<dbReference type="GO" id="GO:0001227">
    <property type="term" value="F:DNA-binding transcription repressor activity, RNA polymerase II-specific"/>
    <property type="evidence" value="ECO:0007669"/>
    <property type="project" value="UniProtKB-ARBA"/>
</dbReference>
<dbReference type="GO" id="GO:0060429">
    <property type="term" value="P:epithelium development"/>
    <property type="evidence" value="ECO:0007669"/>
    <property type="project" value="UniProtKB-ARBA"/>
</dbReference>
<evidence type="ECO:0000313" key="6">
    <source>
        <dbReference type="Ensembl" id="ENSDCDP00010058518.1"/>
    </source>
</evidence>
<dbReference type="Ensembl" id="ENSDCDT00010069218.1">
    <property type="protein sequence ID" value="ENSDCDP00010058518.1"/>
    <property type="gene ID" value="ENSDCDG00010032893.1"/>
</dbReference>
<keyword evidence="2" id="KW-0238">DNA-binding</keyword>
<feature type="domain" description="BHLH" evidence="5">
    <location>
        <begin position="57"/>
        <end position="109"/>
    </location>
</feature>
<keyword evidence="7" id="KW-1185">Reference proteome</keyword>
<dbReference type="Proteomes" id="UP000694580">
    <property type="component" value="Chromosome 15"/>
</dbReference>
<dbReference type="GO" id="GO:0048513">
    <property type="term" value="P:animal organ development"/>
    <property type="evidence" value="ECO:0007669"/>
    <property type="project" value="UniProtKB-ARBA"/>
</dbReference>
<protein>
    <recommendedName>
        <fullName evidence="5">BHLH domain-containing protein</fullName>
    </recommendedName>
</protein>
<dbReference type="GO" id="GO:0005667">
    <property type="term" value="C:transcription regulator complex"/>
    <property type="evidence" value="ECO:0007669"/>
    <property type="project" value="UniProtKB-ARBA"/>
</dbReference>
<dbReference type="SUPFAM" id="SSF47459">
    <property type="entry name" value="HLH, helix-loop-helix DNA-binding domain"/>
    <property type="match status" value="1"/>
</dbReference>
<dbReference type="PANTHER" id="PTHR23349:SF108">
    <property type="entry name" value="BHLH DOMAIN-CONTAINING PROTEIN"/>
    <property type="match status" value="1"/>
</dbReference>
<dbReference type="PROSITE" id="PS50888">
    <property type="entry name" value="BHLH"/>
    <property type="match status" value="1"/>
</dbReference>
<reference evidence="6" key="3">
    <citation type="submission" date="2025-09" db="UniProtKB">
        <authorList>
            <consortium name="Ensembl"/>
        </authorList>
    </citation>
    <scope>IDENTIFICATION</scope>
</reference>
<dbReference type="SMART" id="SM00353">
    <property type="entry name" value="HLH"/>
    <property type="match status" value="1"/>
</dbReference>
<dbReference type="GO" id="GO:0005634">
    <property type="term" value="C:nucleus"/>
    <property type="evidence" value="ECO:0007669"/>
    <property type="project" value="UniProtKB-ARBA"/>
</dbReference>
<sequence length="134" mass="15259">MLHALYIYRVGTYTHVPCKPLALSVSLDPHGALGIPLYTGTFSYLPFPAPDCALEPAFVRRRNERERQRVRSVNQGYARLRARLPTELEDRRLSKVETLRAAIGYIKHLQELLDPPAAEPLNNPQIPNRRSRSS</sequence>
<dbReference type="GO" id="GO:0046983">
    <property type="term" value="F:protein dimerization activity"/>
    <property type="evidence" value="ECO:0007669"/>
    <property type="project" value="InterPro"/>
</dbReference>
<proteinExistence type="predicted"/>
<gene>
    <name evidence="6" type="primary">ASCL4</name>
</gene>
<keyword evidence="1" id="KW-0805">Transcription regulation</keyword>
<evidence type="ECO:0000259" key="5">
    <source>
        <dbReference type="PROSITE" id="PS50888"/>
    </source>
</evidence>
<accession>A0AAY4EMB4</accession>
<evidence type="ECO:0000256" key="4">
    <source>
        <dbReference type="ARBA" id="ARBA00023242"/>
    </source>
</evidence>
<keyword evidence="3" id="KW-0804">Transcription</keyword>
<dbReference type="InterPro" id="IPR036638">
    <property type="entry name" value="HLH_DNA-bd_sf"/>
</dbReference>
<reference evidence="6 7" key="1">
    <citation type="submission" date="2020-06" db="EMBL/GenBank/DDBJ databases">
        <authorList>
            <consortium name="Wellcome Sanger Institute Data Sharing"/>
        </authorList>
    </citation>
    <scope>NUCLEOTIDE SEQUENCE [LARGE SCALE GENOMIC DNA]</scope>
</reference>
<dbReference type="Pfam" id="PF00010">
    <property type="entry name" value="HLH"/>
    <property type="match status" value="1"/>
</dbReference>
<organism evidence="6 7">
    <name type="scientific">Denticeps clupeoides</name>
    <name type="common">denticle herring</name>
    <dbReference type="NCBI Taxonomy" id="299321"/>
    <lineage>
        <taxon>Eukaryota</taxon>
        <taxon>Metazoa</taxon>
        <taxon>Chordata</taxon>
        <taxon>Craniata</taxon>
        <taxon>Vertebrata</taxon>
        <taxon>Euteleostomi</taxon>
        <taxon>Actinopterygii</taxon>
        <taxon>Neopterygii</taxon>
        <taxon>Teleostei</taxon>
        <taxon>Clupei</taxon>
        <taxon>Clupeiformes</taxon>
        <taxon>Denticipitoidei</taxon>
        <taxon>Denticipitidae</taxon>
        <taxon>Denticeps</taxon>
    </lineage>
</organism>
<dbReference type="InterPro" id="IPR011598">
    <property type="entry name" value="bHLH_dom"/>
</dbReference>
<name>A0AAY4EMB4_9TELE</name>
<dbReference type="PANTHER" id="PTHR23349">
    <property type="entry name" value="BASIC HELIX-LOOP-HELIX TRANSCRIPTION FACTOR, TWIST"/>
    <property type="match status" value="1"/>
</dbReference>
<dbReference type="GeneTree" id="ENSGT00940000162902"/>
<dbReference type="FunFam" id="4.10.280.10:FF:000038">
    <property type="entry name" value="achaete-scute homolog 3"/>
    <property type="match status" value="1"/>
</dbReference>
<evidence type="ECO:0000256" key="3">
    <source>
        <dbReference type="ARBA" id="ARBA00023163"/>
    </source>
</evidence>
<reference evidence="6" key="2">
    <citation type="submission" date="2025-08" db="UniProtKB">
        <authorList>
            <consortium name="Ensembl"/>
        </authorList>
    </citation>
    <scope>IDENTIFICATION</scope>
</reference>
<evidence type="ECO:0000256" key="2">
    <source>
        <dbReference type="ARBA" id="ARBA00023125"/>
    </source>
</evidence>
<keyword evidence="4" id="KW-0539">Nucleus</keyword>